<feature type="transmembrane region" description="Helical" evidence="3">
    <location>
        <begin position="408"/>
        <end position="428"/>
    </location>
</feature>
<feature type="transmembrane region" description="Helical" evidence="3">
    <location>
        <begin position="318"/>
        <end position="336"/>
    </location>
</feature>
<feature type="transmembrane region" description="Helical" evidence="3">
    <location>
        <begin position="371"/>
        <end position="396"/>
    </location>
</feature>
<dbReference type="Pfam" id="PF00884">
    <property type="entry name" value="Sulfatase"/>
    <property type="match status" value="1"/>
</dbReference>
<feature type="transmembrane region" description="Helical" evidence="3">
    <location>
        <begin position="212"/>
        <end position="230"/>
    </location>
</feature>
<feature type="transmembrane region" description="Helical" evidence="3">
    <location>
        <begin position="289"/>
        <end position="311"/>
    </location>
</feature>
<evidence type="ECO:0000256" key="1">
    <source>
        <dbReference type="ARBA" id="ARBA00022679"/>
    </source>
</evidence>
<feature type="transmembrane region" description="Helical" evidence="3">
    <location>
        <begin position="264"/>
        <end position="283"/>
    </location>
</feature>
<dbReference type="GO" id="GO:0016020">
    <property type="term" value="C:membrane"/>
    <property type="evidence" value="ECO:0007669"/>
    <property type="project" value="InterPro"/>
</dbReference>
<dbReference type="SUPFAM" id="SSF53649">
    <property type="entry name" value="Alkaline phosphatase-like"/>
    <property type="match status" value="1"/>
</dbReference>
<evidence type="ECO:0000256" key="3">
    <source>
        <dbReference type="SAM" id="Phobius"/>
    </source>
</evidence>
<keyword evidence="3" id="KW-1133">Transmembrane helix</keyword>
<name>A0A542DZG7_9MICO</name>
<sequence>MTASAAVGRLAAGLPVTTARVSALVLLVLGQVGLAGEGQVGPVGWVVGLTAAAVLLHLVDVGAEHTGRTRLSAADLVTLTRAGLGCLVAALTAESLTGRAVTAPLVTTAAMALALDAVDGPVARRTGTVSRFGARFDGETDAALILVLGVAAGSVAGWWLVAAGVVRYAFGAAGLARPWLGAALPFRYWRKVVAAAAGVGLTVLATGLLPSAAALVVGLVVLGLLAESFGRDVLWLWRRRAPAAPTPDASAPEPRRRIPLRRNLAHVLAAALLVLAWCALLLPGRPDRLSLAGTLRLPVEAVAVAAALVVTPDRWRRAVATVLGLGLGLVVLARLLDLGSAAVLDRPFDVVTDLSSLGPGLSFLRDSQGPVVAAGAVVAVVGLLALVVLGTPWALARTARAAGRRRRRSAVVVAAAAAGWALLAATGVRGPAGTSLAAADGAPYVVSEVTSARAALADAATFRRELADDPLGSAASTDLAGLRGKDVLLVVVESYGRVALEGDASAPLRDQLDAATGTLAAAGFGARSGWLTSSTFGAGSWFAHSTLQSGLWVDRQSRYDALLASSRPTLSSVFARDGWRTVAVVPSTVGSWPQGRAFYRFDRVYGRDDLGYAGPTFGFSTMPDQYALAALQRLELAPRERRGGPPVMAQVELTSSHAPWAPLPTTVPAETLGDGRVFGPVAARARSAAQLWQDPSQVPAAYRTSVAYSLRSVVDLVAAAHDDDLVVLVVGDHQPSTVVTGPGAGHDVPVTVVAHDPAVLRAVEGWGWTPGLRPGAGAPVWRMDALRDRVLTTFSSPAAGPR</sequence>
<organism evidence="5 6">
    <name type="scientific">Lapillicoccus jejuensis</name>
    <dbReference type="NCBI Taxonomy" id="402171"/>
    <lineage>
        <taxon>Bacteria</taxon>
        <taxon>Bacillati</taxon>
        <taxon>Actinomycetota</taxon>
        <taxon>Actinomycetes</taxon>
        <taxon>Micrococcales</taxon>
        <taxon>Intrasporangiaceae</taxon>
        <taxon>Lapillicoccus</taxon>
    </lineage>
</organism>
<dbReference type="InterPro" id="IPR000917">
    <property type="entry name" value="Sulfatase_N"/>
</dbReference>
<evidence type="ECO:0000256" key="2">
    <source>
        <dbReference type="RuleBase" id="RU003750"/>
    </source>
</evidence>
<protein>
    <submittedName>
        <fullName evidence="5">CDP-alcohol phosphatidyltransferase-like enzyme</fullName>
    </submittedName>
</protein>
<gene>
    <name evidence="5" type="ORF">FB458_1568</name>
</gene>
<comment type="similarity">
    <text evidence="2">Belongs to the CDP-alcohol phosphatidyltransferase class-I family.</text>
</comment>
<dbReference type="Proteomes" id="UP000317893">
    <property type="component" value="Unassembled WGS sequence"/>
</dbReference>
<accession>A0A542DZG7</accession>
<dbReference type="RefSeq" id="WP_170185597.1">
    <property type="nucleotide sequence ID" value="NZ_BAAAPR010000004.1"/>
</dbReference>
<dbReference type="InterPro" id="IPR043130">
    <property type="entry name" value="CDP-OH_PTrfase_TM_dom"/>
</dbReference>
<dbReference type="InterPro" id="IPR000462">
    <property type="entry name" value="CDP-OH_P_trans"/>
</dbReference>
<dbReference type="Pfam" id="PF01066">
    <property type="entry name" value="CDP-OH_P_transf"/>
    <property type="match status" value="1"/>
</dbReference>
<dbReference type="GO" id="GO:0016780">
    <property type="term" value="F:phosphotransferase activity, for other substituted phosphate groups"/>
    <property type="evidence" value="ECO:0007669"/>
    <property type="project" value="InterPro"/>
</dbReference>
<comment type="caution">
    <text evidence="5">The sequence shown here is derived from an EMBL/GenBank/DDBJ whole genome shotgun (WGS) entry which is preliminary data.</text>
</comment>
<dbReference type="GO" id="GO:0008654">
    <property type="term" value="P:phospholipid biosynthetic process"/>
    <property type="evidence" value="ECO:0007669"/>
    <property type="project" value="InterPro"/>
</dbReference>
<dbReference type="PROSITE" id="PS00379">
    <property type="entry name" value="CDP_ALCOHOL_P_TRANSF"/>
    <property type="match status" value="1"/>
</dbReference>
<evidence type="ECO:0000259" key="4">
    <source>
        <dbReference type="Pfam" id="PF00884"/>
    </source>
</evidence>
<dbReference type="AlphaFoldDB" id="A0A542DZG7"/>
<dbReference type="Gene3D" id="1.20.120.1760">
    <property type="match status" value="1"/>
</dbReference>
<dbReference type="InterPro" id="IPR017850">
    <property type="entry name" value="Alkaline_phosphatase_core_sf"/>
</dbReference>
<proteinExistence type="inferred from homology"/>
<keyword evidence="6" id="KW-1185">Reference proteome</keyword>
<keyword evidence="3" id="KW-0812">Transmembrane</keyword>
<dbReference type="Gene3D" id="3.40.720.10">
    <property type="entry name" value="Alkaline Phosphatase, subunit A"/>
    <property type="match status" value="1"/>
</dbReference>
<feature type="transmembrane region" description="Helical" evidence="3">
    <location>
        <begin position="43"/>
        <end position="61"/>
    </location>
</feature>
<evidence type="ECO:0000313" key="5">
    <source>
        <dbReference type="EMBL" id="TQJ08478.1"/>
    </source>
</evidence>
<reference evidence="5 6" key="1">
    <citation type="submission" date="2019-06" db="EMBL/GenBank/DDBJ databases">
        <title>Sequencing the genomes of 1000 actinobacteria strains.</title>
        <authorList>
            <person name="Klenk H.-P."/>
        </authorList>
    </citation>
    <scope>NUCLEOTIDE SEQUENCE [LARGE SCALE GENOMIC DNA]</scope>
    <source>
        <strain evidence="5 6">DSM 18607</strain>
    </source>
</reference>
<keyword evidence="3" id="KW-0472">Membrane</keyword>
<keyword evidence="1 2" id="KW-0808">Transferase</keyword>
<dbReference type="EMBL" id="VFMN01000001">
    <property type="protein sequence ID" value="TQJ08478.1"/>
    <property type="molecule type" value="Genomic_DNA"/>
</dbReference>
<feature type="domain" description="Sulfatase N-terminal" evidence="4">
    <location>
        <begin position="557"/>
        <end position="737"/>
    </location>
</feature>
<evidence type="ECO:0000313" key="6">
    <source>
        <dbReference type="Proteomes" id="UP000317893"/>
    </source>
</evidence>
<feature type="transmembrane region" description="Helical" evidence="3">
    <location>
        <begin position="142"/>
        <end position="168"/>
    </location>
</feature>
<dbReference type="InterPro" id="IPR048254">
    <property type="entry name" value="CDP_ALCOHOL_P_TRANSF_CS"/>
</dbReference>